<accession>A0A9X4MGF4</accession>
<dbReference type="PANTHER" id="PTHR43065:SF46">
    <property type="entry name" value="C4-DICARBOXYLATE TRANSPORT SENSOR PROTEIN DCTB"/>
    <property type="match status" value="1"/>
</dbReference>
<gene>
    <name evidence="14" type="ORF">OLX77_08315</name>
</gene>
<dbReference type="Pfam" id="PF00512">
    <property type="entry name" value="HisKA"/>
    <property type="match status" value="1"/>
</dbReference>
<keyword evidence="7" id="KW-0067">ATP-binding</keyword>
<evidence type="ECO:0000256" key="8">
    <source>
        <dbReference type="ARBA" id="ARBA00023012"/>
    </source>
</evidence>
<dbReference type="InterPro" id="IPR013656">
    <property type="entry name" value="PAS_4"/>
</dbReference>
<dbReference type="PANTHER" id="PTHR43065">
    <property type="entry name" value="SENSOR HISTIDINE KINASE"/>
    <property type="match status" value="1"/>
</dbReference>
<evidence type="ECO:0000256" key="3">
    <source>
        <dbReference type="ARBA" id="ARBA00022553"/>
    </source>
</evidence>
<keyword evidence="3 9" id="KW-0597">Phosphoprotein</keyword>
<keyword evidence="15" id="KW-1185">Reference proteome</keyword>
<dbReference type="SUPFAM" id="SSF55785">
    <property type="entry name" value="PYP-like sensor domain (PAS domain)"/>
    <property type="match status" value="2"/>
</dbReference>
<name>A0A9X4MGF4_9BACT</name>
<dbReference type="Gene3D" id="3.30.450.20">
    <property type="entry name" value="PAS domain"/>
    <property type="match status" value="2"/>
</dbReference>
<evidence type="ECO:0000256" key="6">
    <source>
        <dbReference type="ARBA" id="ARBA00022777"/>
    </source>
</evidence>
<protein>
    <recommendedName>
        <fullName evidence="2">histidine kinase</fullName>
        <ecNumber evidence="2">2.7.13.3</ecNumber>
    </recommendedName>
</protein>
<reference evidence="14" key="1">
    <citation type="journal article" date="2022" name="bioRxiv">
        <title>Thiovibrio frasassiensisgen. nov., sp. nov., an autotrophic, elemental sulfur disproportionating bacterium isolated from sulfidic karst sediment, and proposal of Thiovibrionaceae fam. nov.</title>
        <authorList>
            <person name="Aronson H."/>
            <person name="Thomas C."/>
            <person name="Bhattacharyya M."/>
            <person name="Eckstein S."/>
            <person name="Jensen S."/>
            <person name="Barco R."/>
            <person name="Macalady J."/>
            <person name="Amend J."/>
        </authorList>
    </citation>
    <scope>NUCLEOTIDE SEQUENCE</scope>
    <source>
        <strain evidence="14">RS19-109</strain>
    </source>
</reference>
<dbReference type="InterPro" id="IPR003661">
    <property type="entry name" value="HisK_dim/P_dom"/>
</dbReference>
<evidence type="ECO:0000256" key="5">
    <source>
        <dbReference type="ARBA" id="ARBA00022741"/>
    </source>
</evidence>
<dbReference type="SMART" id="SM00388">
    <property type="entry name" value="HisKA"/>
    <property type="match status" value="1"/>
</dbReference>
<dbReference type="PRINTS" id="PR00344">
    <property type="entry name" value="BCTRLSENSOR"/>
</dbReference>
<dbReference type="CDD" id="cd00130">
    <property type="entry name" value="PAS"/>
    <property type="match status" value="2"/>
</dbReference>
<feature type="modified residue" description="4-aspartylphosphate" evidence="9">
    <location>
        <position position="53"/>
    </location>
</feature>
<dbReference type="InterPro" id="IPR036890">
    <property type="entry name" value="HATPase_C_sf"/>
</dbReference>
<dbReference type="InterPro" id="IPR011006">
    <property type="entry name" value="CheY-like_superfamily"/>
</dbReference>
<dbReference type="SUPFAM" id="SSF47384">
    <property type="entry name" value="Homodimeric domain of signal transducing histidine kinase"/>
    <property type="match status" value="1"/>
</dbReference>
<dbReference type="InterPro" id="IPR004358">
    <property type="entry name" value="Sig_transdc_His_kin-like_C"/>
</dbReference>
<dbReference type="EMBL" id="JAPHEH010000001">
    <property type="protein sequence ID" value="MDG4476157.1"/>
    <property type="molecule type" value="Genomic_DNA"/>
</dbReference>
<dbReference type="Gene3D" id="1.10.287.130">
    <property type="match status" value="1"/>
</dbReference>
<dbReference type="InterPro" id="IPR001789">
    <property type="entry name" value="Sig_transdc_resp-reg_receiver"/>
</dbReference>
<feature type="domain" description="PAS" evidence="12">
    <location>
        <begin position="310"/>
        <end position="355"/>
    </location>
</feature>
<dbReference type="GO" id="GO:0000155">
    <property type="term" value="F:phosphorelay sensor kinase activity"/>
    <property type="evidence" value="ECO:0007669"/>
    <property type="project" value="InterPro"/>
</dbReference>
<feature type="domain" description="PAC" evidence="13">
    <location>
        <begin position="381"/>
        <end position="432"/>
    </location>
</feature>
<feature type="domain" description="Histidine kinase" evidence="10">
    <location>
        <begin position="445"/>
        <end position="669"/>
    </location>
</feature>
<dbReference type="SUPFAM" id="SSF55874">
    <property type="entry name" value="ATPase domain of HSP90 chaperone/DNA topoisomerase II/histidine kinase"/>
    <property type="match status" value="1"/>
</dbReference>
<dbReference type="InterPro" id="IPR000700">
    <property type="entry name" value="PAS-assoc_C"/>
</dbReference>
<dbReference type="AlphaFoldDB" id="A0A9X4MGF4"/>
<evidence type="ECO:0000256" key="4">
    <source>
        <dbReference type="ARBA" id="ARBA00022679"/>
    </source>
</evidence>
<dbReference type="Pfam" id="PF08448">
    <property type="entry name" value="PAS_4"/>
    <property type="match status" value="2"/>
</dbReference>
<evidence type="ECO:0000313" key="14">
    <source>
        <dbReference type="EMBL" id="MDG4476157.1"/>
    </source>
</evidence>
<feature type="domain" description="Response regulatory" evidence="11">
    <location>
        <begin position="690"/>
        <end position="806"/>
    </location>
</feature>
<dbReference type="InterPro" id="IPR003594">
    <property type="entry name" value="HATPase_dom"/>
</dbReference>
<organism evidence="14 15">
    <name type="scientific">Thiovibrio frasassiensis</name>
    <dbReference type="NCBI Taxonomy" id="2984131"/>
    <lineage>
        <taxon>Bacteria</taxon>
        <taxon>Pseudomonadati</taxon>
        <taxon>Thermodesulfobacteriota</taxon>
        <taxon>Desulfobulbia</taxon>
        <taxon>Desulfobulbales</taxon>
        <taxon>Thiovibrionaceae</taxon>
        <taxon>Thiovibrio</taxon>
    </lineage>
</organism>
<evidence type="ECO:0000259" key="12">
    <source>
        <dbReference type="PROSITE" id="PS50112"/>
    </source>
</evidence>
<dbReference type="PROSITE" id="PS50112">
    <property type="entry name" value="PAS"/>
    <property type="match status" value="2"/>
</dbReference>
<feature type="modified residue" description="4-aspartylphosphate" evidence="9">
    <location>
        <position position="741"/>
    </location>
</feature>
<dbReference type="SUPFAM" id="SSF52172">
    <property type="entry name" value="CheY-like"/>
    <property type="match status" value="2"/>
</dbReference>
<comment type="caution">
    <text evidence="14">The sequence shown here is derived from an EMBL/GenBank/DDBJ whole genome shotgun (WGS) entry which is preliminary data.</text>
</comment>
<dbReference type="PROSITE" id="PS50110">
    <property type="entry name" value="RESPONSE_REGULATORY"/>
    <property type="match status" value="2"/>
</dbReference>
<dbReference type="Pfam" id="PF00072">
    <property type="entry name" value="Response_reg"/>
    <property type="match status" value="2"/>
</dbReference>
<evidence type="ECO:0000256" key="9">
    <source>
        <dbReference type="PROSITE-ProRule" id="PRU00169"/>
    </source>
</evidence>
<dbReference type="CDD" id="cd00082">
    <property type="entry name" value="HisKA"/>
    <property type="match status" value="1"/>
</dbReference>
<dbReference type="PROSITE" id="PS50113">
    <property type="entry name" value="PAC"/>
    <property type="match status" value="1"/>
</dbReference>
<dbReference type="InterPro" id="IPR000014">
    <property type="entry name" value="PAS"/>
</dbReference>
<dbReference type="InterPro" id="IPR036097">
    <property type="entry name" value="HisK_dim/P_sf"/>
</dbReference>
<dbReference type="EC" id="2.7.13.3" evidence="2"/>
<comment type="catalytic activity">
    <reaction evidence="1">
        <text>ATP + protein L-histidine = ADP + protein N-phospho-L-histidine.</text>
        <dbReference type="EC" id="2.7.13.3"/>
    </reaction>
</comment>
<evidence type="ECO:0000259" key="10">
    <source>
        <dbReference type="PROSITE" id="PS50109"/>
    </source>
</evidence>
<dbReference type="GO" id="GO:0005524">
    <property type="term" value="F:ATP binding"/>
    <property type="evidence" value="ECO:0007669"/>
    <property type="project" value="UniProtKB-KW"/>
</dbReference>
<dbReference type="SMART" id="SM00091">
    <property type="entry name" value="PAS"/>
    <property type="match status" value="2"/>
</dbReference>
<dbReference type="InterPro" id="IPR005467">
    <property type="entry name" value="His_kinase_dom"/>
</dbReference>
<dbReference type="Pfam" id="PF02518">
    <property type="entry name" value="HATPase_c"/>
    <property type="match status" value="1"/>
</dbReference>
<dbReference type="InterPro" id="IPR035965">
    <property type="entry name" value="PAS-like_dom_sf"/>
</dbReference>
<feature type="domain" description="Response regulatory" evidence="11">
    <location>
        <begin position="4"/>
        <end position="119"/>
    </location>
</feature>
<dbReference type="Proteomes" id="UP001154240">
    <property type="component" value="Unassembled WGS sequence"/>
</dbReference>
<keyword evidence="6" id="KW-0418">Kinase</keyword>
<evidence type="ECO:0000256" key="2">
    <source>
        <dbReference type="ARBA" id="ARBA00012438"/>
    </source>
</evidence>
<keyword evidence="8" id="KW-0902">Two-component regulatory system</keyword>
<evidence type="ECO:0000259" key="13">
    <source>
        <dbReference type="PROSITE" id="PS50113"/>
    </source>
</evidence>
<keyword evidence="4" id="KW-0808">Transferase</keyword>
<dbReference type="PROSITE" id="PS50109">
    <property type="entry name" value="HIS_KIN"/>
    <property type="match status" value="1"/>
</dbReference>
<evidence type="ECO:0000313" key="15">
    <source>
        <dbReference type="Proteomes" id="UP001154240"/>
    </source>
</evidence>
<dbReference type="Gene3D" id="3.30.565.10">
    <property type="entry name" value="Histidine kinase-like ATPase, C-terminal domain"/>
    <property type="match status" value="1"/>
</dbReference>
<evidence type="ECO:0000259" key="11">
    <source>
        <dbReference type="PROSITE" id="PS50110"/>
    </source>
</evidence>
<evidence type="ECO:0000256" key="1">
    <source>
        <dbReference type="ARBA" id="ARBA00000085"/>
    </source>
</evidence>
<reference evidence="14" key="2">
    <citation type="submission" date="2022-10" db="EMBL/GenBank/DDBJ databases">
        <authorList>
            <person name="Aronson H.S."/>
        </authorList>
    </citation>
    <scope>NUCLEOTIDE SEQUENCE</scope>
    <source>
        <strain evidence="14">RS19-109</strain>
    </source>
</reference>
<proteinExistence type="predicted"/>
<dbReference type="CDD" id="cd00156">
    <property type="entry name" value="REC"/>
    <property type="match status" value="1"/>
</dbReference>
<dbReference type="NCBIfam" id="TIGR00229">
    <property type="entry name" value="sensory_box"/>
    <property type="match status" value="2"/>
</dbReference>
<dbReference type="Gene3D" id="3.40.50.2300">
    <property type="match status" value="2"/>
</dbReference>
<feature type="domain" description="PAS" evidence="12">
    <location>
        <begin position="150"/>
        <end position="204"/>
    </location>
</feature>
<evidence type="ECO:0000256" key="7">
    <source>
        <dbReference type="ARBA" id="ARBA00022840"/>
    </source>
</evidence>
<dbReference type="RefSeq" id="WP_307633127.1">
    <property type="nucleotide sequence ID" value="NZ_JAPHEH010000001.1"/>
</dbReference>
<dbReference type="SMART" id="SM00448">
    <property type="entry name" value="REC"/>
    <property type="match status" value="2"/>
</dbReference>
<dbReference type="SMART" id="SM00387">
    <property type="entry name" value="HATPase_c"/>
    <property type="match status" value="1"/>
</dbReference>
<keyword evidence="5" id="KW-0547">Nucleotide-binding</keyword>
<sequence length="811" mass="88906">MNEKILVVDNQPLMLRLMSNFLGKKGYAVKTAPDSLTALTVLADFVPDIMFVDMVMPNISGDKLCRIVRSMPELKNVCIIILSAIAAEEKIDYASFGANACIAKGPFGDIEEHISQVLAAHQNKEELAFPGVVGIESVYQREITKELLSSRKHFEVVLGNIGEGIVECNAEGMIVYVNAAGAAFLGAREERILAAKFFDFFDPSIRQEVTGVFAGLGDRPIALGEEAVLLLKGRRVAMIVLPIVDAGQRTAIVIIQDITERKAAEEKLASYRDHLEKMVVARTAELSHTNEQLRKEGLERRSAEERMGEAQREWERTFDAVADIITLQDASLRLTRVNKATCRILQKTPEELLGRYCYEVFRGVSEPCPGCVEHLASLERKSYSQEFFHPELKKTFLLTATPVMDDQGRISGVTHFAKDISEQKKLESQLLQAQKMEAIGTLAGGIAHDFNNILAAVVGYTELAMMDLQEDMPAYAKLEEVTLAGKRARDLVAQILTFSRHSEAKREPLELRSIVKEAMKLLRASLPSTIEMKQEISDQPCWALADPVQIHQVLMNLCINAAQAMRGQGGTLLVALGPEVIDEARAAVHPDLKPGRYVHLGVRDSGKGIAEDVVGRIFEPFFTTKQTGEGTGMGLAVVHGIVKNHQGAIEVASLPGEGTVFDLYFPCITEVGEEVGIARSASSPSRGTERILFVDDEPALAELGKQALGALGYQVQSYADSLEALKRFLADPEDFDLVITDLTMPGMTGAQLAAKILALRPAIPVILTTGYSDILTEEEVKELGVHEYLLKPFGTGRLAEVVRRVLDANGQ</sequence>